<keyword evidence="6" id="KW-1185">Reference proteome</keyword>
<dbReference type="InterPro" id="IPR006135">
    <property type="entry name" value="T3SS_substrate_exporter"/>
</dbReference>
<dbReference type="Proteomes" id="UP001499988">
    <property type="component" value="Unassembled WGS sequence"/>
</dbReference>
<keyword evidence="3" id="KW-0653">Protein transport</keyword>
<evidence type="ECO:0000256" key="3">
    <source>
        <dbReference type="ARBA" id="ARBA00023225"/>
    </source>
</evidence>
<dbReference type="InterPro" id="IPR029025">
    <property type="entry name" value="T3SS_substrate_exporter_C"/>
</dbReference>
<comment type="function">
    <text evidence="4">Required for formation of the rod structure in the basal body of the flagellar apparatus. Together with FliI and FliH, may constitute the export apparatus of flagellin.</text>
</comment>
<dbReference type="Pfam" id="PF01312">
    <property type="entry name" value="Bac_export_2"/>
    <property type="match status" value="1"/>
</dbReference>
<evidence type="ECO:0000313" key="6">
    <source>
        <dbReference type="Proteomes" id="UP001499988"/>
    </source>
</evidence>
<keyword evidence="3" id="KW-1006">Bacterial flagellum protein export</keyword>
<evidence type="ECO:0000313" key="5">
    <source>
        <dbReference type="EMBL" id="GAA4877018.1"/>
    </source>
</evidence>
<name>A0ABP9EET4_9GAMM</name>
<dbReference type="EMBL" id="BAABJZ010000009">
    <property type="protein sequence ID" value="GAA4877018.1"/>
    <property type="molecule type" value="Genomic_DNA"/>
</dbReference>
<evidence type="ECO:0000256" key="4">
    <source>
        <dbReference type="ARBA" id="ARBA00025078"/>
    </source>
</evidence>
<proteinExistence type="inferred from homology"/>
<dbReference type="PANTHER" id="PTHR30531">
    <property type="entry name" value="FLAGELLAR BIOSYNTHETIC PROTEIN FLHB"/>
    <property type="match status" value="1"/>
</dbReference>
<protein>
    <recommendedName>
        <fullName evidence="2">Flagellar biosynthetic protein FlhB</fullName>
    </recommendedName>
</protein>
<dbReference type="Gene3D" id="3.40.1690.10">
    <property type="entry name" value="secretion proteins EscU"/>
    <property type="match status" value="1"/>
</dbReference>
<reference evidence="6" key="1">
    <citation type="journal article" date="2019" name="Int. J. Syst. Evol. Microbiol.">
        <title>The Global Catalogue of Microorganisms (GCM) 10K type strain sequencing project: providing services to taxonomists for standard genome sequencing and annotation.</title>
        <authorList>
            <consortium name="The Broad Institute Genomics Platform"/>
            <consortium name="The Broad Institute Genome Sequencing Center for Infectious Disease"/>
            <person name="Wu L."/>
            <person name="Ma J."/>
        </authorList>
    </citation>
    <scope>NUCLEOTIDE SEQUENCE [LARGE SCALE GENOMIC DNA]</scope>
    <source>
        <strain evidence="6">JCM 18401</strain>
    </source>
</reference>
<comment type="similarity">
    <text evidence="1">Belongs to the type III secretion exporter family.</text>
</comment>
<sequence>MDDKPKKAVAVRYDGQDAPRITASGEGHVAEQIQTLAQDAGVLVHHDPQLAELLAKLELGEQIPPQLYLIIAELIAFAYLIEGRFPEQWHNIHQRLNTKA</sequence>
<dbReference type="SUPFAM" id="SSF160544">
    <property type="entry name" value="EscU C-terminal domain-like"/>
    <property type="match status" value="1"/>
</dbReference>
<comment type="caution">
    <text evidence="5">The sequence shown here is derived from an EMBL/GenBank/DDBJ whole genome shotgun (WGS) entry which is preliminary data.</text>
</comment>
<dbReference type="RefSeq" id="WP_345333633.1">
    <property type="nucleotide sequence ID" value="NZ_BAABJZ010000009.1"/>
</dbReference>
<evidence type="ECO:0000256" key="2">
    <source>
        <dbReference type="ARBA" id="ARBA00021622"/>
    </source>
</evidence>
<gene>
    <name evidence="5" type="ORF">GCM10023333_07850</name>
</gene>
<organism evidence="5 6">
    <name type="scientific">Ferrimonas pelagia</name>
    <dbReference type="NCBI Taxonomy" id="1177826"/>
    <lineage>
        <taxon>Bacteria</taxon>
        <taxon>Pseudomonadati</taxon>
        <taxon>Pseudomonadota</taxon>
        <taxon>Gammaproteobacteria</taxon>
        <taxon>Alteromonadales</taxon>
        <taxon>Ferrimonadaceae</taxon>
        <taxon>Ferrimonas</taxon>
    </lineage>
</organism>
<evidence type="ECO:0000256" key="1">
    <source>
        <dbReference type="ARBA" id="ARBA00010690"/>
    </source>
</evidence>
<dbReference type="PANTHER" id="PTHR30531:SF12">
    <property type="entry name" value="FLAGELLAR BIOSYNTHETIC PROTEIN FLHB"/>
    <property type="match status" value="1"/>
</dbReference>
<keyword evidence="3" id="KW-0813">Transport</keyword>
<accession>A0ABP9EET4</accession>